<dbReference type="InterPro" id="IPR005493">
    <property type="entry name" value="RraA/RraA-like"/>
</dbReference>
<dbReference type="STRING" id="91928.A0A0D2BQ60"/>
<dbReference type="AlphaFoldDB" id="A0A0D2BQ60"/>
<feature type="binding site" evidence="1">
    <location>
        <position position="138"/>
    </location>
    <ligand>
        <name>Mg(2+)</name>
        <dbReference type="ChEBI" id="CHEBI:18420"/>
    </ligand>
</feature>
<reference evidence="2 3" key="1">
    <citation type="submission" date="2015-01" db="EMBL/GenBank/DDBJ databases">
        <title>The Genome Sequence of Exophiala spinifera CBS89968.</title>
        <authorList>
            <consortium name="The Broad Institute Genomics Platform"/>
            <person name="Cuomo C."/>
            <person name="de Hoog S."/>
            <person name="Gorbushina A."/>
            <person name="Stielow B."/>
            <person name="Teixiera M."/>
            <person name="Abouelleil A."/>
            <person name="Chapman S.B."/>
            <person name="Priest M."/>
            <person name="Young S.K."/>
            <person name="Wortman J."/>
            <person name="Nusbaum C."/>
            <person name="Birren B."/>
        </authorList>
    </citation>
    <scope>NUCLEOTIDE SEQUENCE [LARGE SCALE GENOMIC DNA]</scope>
    <source>
        <strain evidence="2 3">CBS 89968</strain>
    </source>
</reference>
<dbReference type="OrthoDB" id="1476984at2759"/>
<evidence type="ECO:0000256" key="1">
    <source>
        <dbReference type="PIRSR" id="PIRSR605493-1"/>
    </source>
</evidence>
<proteinExistence type="predicted"/>
<evidence type="ECO:0000313" key="3">
    <source>
        <dbReference type="Proteomes" id="UP000053328"/>
    </source>
</evidence>
<keyword evidence="1" id="KW-0479">Metal-binding</keyword>
<keyword evidence="3" id="KW-1185">Reference proteome</keyword>
<feature type="binding site" evidence="1">
    <location>
        <begin position="115"/>
        <end position="118"/>
    </location>
    <ligand>
        <name>substrate</name>
    </ligand>
</feature>
<feature type="binding site" evidence="1">
    <location>
        <position position="137"/>
    </location>
    <ligand>
        <name>substrate</name>
    </ligand>
</feature>
<dbReference type="PANTHER" id="PTHR33254">
    <property type="entry name" value="4-HYDROXY-4-METHYL-2-OXOGLUTARATE ALDOLASE 3-RELATED"/>
    <property type="match status" value="1"/>
</dbReference>
<organism evidence="2 3">
    <name type="scientific">Exophiala spinifera</name>
    <dbReference type="NCBI Taxonomy" id="91928"/>
    <lineage>
        <taxon>Eukaryota</taxon>
        <taxon>Fungi</taxon>
        <taxon>Dikarya</taxon>
        <taxon>Ascomycota</taxon>
        <taxon>Pezizomycotina</taxon>
        <taxon>Eurotiomycetes</taxon>
        <taxon>Chaetothyriomycetidae</taxon>
        <taxon>Chaetothyriales</taxon>
        <taxon>Herpotrichiellaceae</taxon>
        <taxon>Exophiala</taxon>
    </lineage>
</organism>
<dbReference type="GO" id="GO:0047443">
    <property type="term" value="F:4-hydroxy-4-methyl-2-oxoglutarate aldolase activity"/>
    <property type="evidence" value="ECO:0007669"/>
    <property type="project" value="TreeGrafter"/>
</dbReference>
<dbReference type="GO" id="GO:0008948">
    <property type="term" value="F:oxaloacetate decarboxylase activity"/>
    <property type="evidence" value="ECO:0007669"/>
    <property type="project" value="TreeGrafter"/>
</dbReference>
<dbReference type="Pfam" id="PF03737">
    <property type="entry name" value="RraA-like"/>
    <property type="match status" value="1"/>
</dbReference>
<dbReference type="Proteomes" id="UP000053328">
    <property type="component" value="Unassembled WGS sequence"/>
</dbReference>
<comment type="cofactor">
    <cofactor evidence="1">
        <name>Mg(2+)</name>
        <dbReference type="ChEBI" id="CHEBI:18420"/>
    </cofactor>
</comment>
<dbReference type="SUPFAM" id="SSF89562">
    <property type="entry name" value="RraA-like"/>
    <property type="match status" value="1"/>
</dbReference>
<dbReference type="HOGENOM" id="CLU_072626_0_1_1"/>
<dbReference type="GeneID" id="27335534"/>
<dbReference type="GO" id="GO:0046872">
    <property type="term" value="F:metal ion binding"/>
    <property type="evidence" value="ECO:0007669"/>
    <property type="project" value="UniProtKB-KW"/>
</dbReference>
<protein>
    <recommendedName>
        <fullName evidence="4">4-hydroxy-4-methyl-2-oxoglutarate aldolase</fullName>
    </recommendedName>
</protein>
<accession>A0A0D2BQ60</accession>
<name>A0A0D2BQ60_9EURO</name>
<gene>
    <name evidence="2" type="ORF">PV08_08451</name>
</gene>
<keyword evidence="1" id="KW-0460">Magnesium</keyword>
<evidence type="ECO:0000313" key="2">
    <source>
        <dbReference type="EMBL" id="KIW13264.1"/>
    </source>
</evidence>
<dbReference type="EMBL" id="KN847497">
    <property type="protein sequence ID" value="KIW13264.1"/>
    <property type="molecule type" value="Genomic_DNA"/>
</dbReference>
<dbReference type="InterPro" id="IPR036704">
    <property type="entry name" value="RraA/RraA-like_sf"/>
</dbReference>
<dbReference type="CDD" id="cd16841">
    <property type="entry name" value="RraA_family"/>
    <property type="match status" value="1"/>
</dbReference>
<sequence>MSDMEALVEALSEYSTYVPPRQLYAGLESHMRSCDVSDALGKLGVPHSGFLAGPTLWSPERQCGKTKLVGPAYTVQYVPVSDETSPKCPSHYIDSVPSGAVIVISAPATINAVYGSLMSTRAQASGAVGTVVDGRIRDLQDHRDLGYPVFAREIGTAAPYGVARVSGFNVPIDFNKEGGTVSVHPGDYIVGDLNGVVCIPAKLADQVVKLIAPQVEADSKIARDLRNGVPFTEASKKHRAKLT</sequence>
<dbReference type="VEuPathDB" id="FungiDB:PV08_08451"/>
<dbReference type="RefSeq" id="XP_016233480.1">
    <property type="nucleotide sequence ID" value="XM_016382777.1"/>
</dbReference>
<dbReference type="PANTHER" id="PTHR33254:SF28">
    <property type="entry name" value="4-HYDROXY-4-METHYL-2-OXOGLUTARATE ALDOLASE"/>
    <property type="match status" value="1"/>
</dbReference>
<dbReference type="Gene3D" id="3.50.30.40">
    <property type="entry name" value="Ribonuclease E inhibitor RraA/RraA-like"/>
    <property type="match status" value="1"/>
</dbReference>
<evidence type="ECO:0008006" key="4">
    <source>
        <dbReference type="Google" id="ProtNLM"/>
    </source>
</evidence>